<proteinExistence type="predicted"/>
<gene>
    <name evidence="4" type="ORF">ACFO3F_11010</name>
</gene>
<comment type="caution">
    <text evidence="4">The sequence shown here is derived from an EMBL/GenBank/DDBJ whole genome shotgun (WGS) entry which is preliminary data.</text>
</comment>
<evidence type="ECO:0000256" key="2">
    <source>
        <dbReference type="SAM" id="Phobius"/>
    </source>
</evidence>
<sequence>MPTSPLRLDALARTLLHTAAFALAFCAALLAALPAAAATDEPPDLRWSVSPADESGPDDRRVVEHELDPGETVEDRFAVRNISEEEVTFTLTAADGFYTRTGRFDILASDRESVGAGTWITVPESVTVGPGETEIVDFSLTVPERAEPGDHAAGITASILSVQTGDDGTSVGVESRIGFRVLTRVTGEITPAAAVQNVDGVYDLSWNPLRPGEATVTFELVNEGNTRLLAEGTVNAGGGSTAFPPEDENRQELLPGDSREISVPVDGVWPLFAVPVDVSFAPEVVTADGSTSTLDPVVAGTTLWAIPWPHLAILAGIALLVIAVMSGRTRSRRKLDALLADAREQGRKSAEEKAETP</sequence>
<reference evidence="5" key="1">
    <citation type="journal article" date="2019" name="Int. J. Syst. Evol. Microbiol.">
        <title>The Global Catalogue of Microorganisms (GCM) 10K type strain sequencing project: providing services to taxonomists for standard genome sequencing and annotation.</title>
        <authorList>
            <consortium name="The Broad Institute Genomics Platform"/>
            <consortium name="The Broad Institute Genome Sequencing Center for Infectious Disease"/>
            <person name="Wu L."/>
            <person name="Ma J."/>
        </authorList>
    </citation>
    <scope>NUCLEOTIDE SEQUENCE [LARGE SCALE GENOMIC DNA]</scope>
    <source>
        <strain evidence="5">JCM 3369</strain>
    </source>
</reference>
<name>A0ABV9DAX0_9MICO</name>
<evidence type="ECO:0000313" key="4">
    <source>
        <dbReference type="EMBL" id="MFC4555776.1"/>
    </source>
</evidence>
<feature type="region of interest" description="Disordered" evidence="1">
    <location>
        <begin position="41"/>
        <end position="61"/>
    </location>
</feature>
<evidence type="ECO:0000256" key="1">
    <source>
        <dbReference type="SAM" id="MobiDB-lite"/>
    </source>
</evidence>
<feature type="signal peptide" evidence="3">
    <location>
        <begin position="1"/>
        <end position="37"/>
    </location>
</feature>
<dbReference type="RefSeq" id="WP_122824312.1">
    <property type="nucleotide sequence ID" value="NZ_CP033325.1"/>
</dbReference>
<evidence type="ECO:0000256" key="3">
    <source>
        <dbReference type="SAM" id="SignalP"/>
    </source>
</evidence>
<dbReference type="EMBL" id="JBHSGF010000007">
    <property type="protein sequence ID" value="MFC4555776.1"/>
    <property type="molecule type" value="Genomic_DNA"/>
</dbReference>
<keyword evidence="2" id="KW-1133">Transmembrane helix</keyword>
<keyword evidence="2" id="KW-0472">Membrane</keyword>
<feature type="chain" id="PRO_5045417038" evidence="3">
    <location>
        <begin position="38"/>
        <end position="357"/>
    </location>
</feature>
<evidence type="ECO:0000313" key="5">
    <source>
        <dbReference type="Proteomes" id="UP001595955"/>
    </source>
</evidence>
<protein>
    <submittedName>
        <fullName evidence="4">WxL protein peptidoglycan domain-containing protein</fullName>
    </submittedName>
</protein>
<accession>A0ABV9DAX0</accession>
<organism evidence="4 5">
    <name type="scientific">Georgenia faecalis</name>
    <dbReference type="NCBI Taxonomy" id="2483799"/>
    <lineage>
        <taxon>Bacteria</taxon>
        <taxon>Bacillati</taxon>
        <taxon>Actinomycetota</taxon>
        <taxon>Actinomycetes</taxon>
        <taxon>Micrococcales</taxon>
        <taxon>Bogoriellaceae</taxon>
        <taxon>Georgenia</taxon>
    </lineage>
</organism>
<keyword evidence="5" id="KW-1185">Reference proteome</keyword>
<dbReference type="Proteomes" id="UP001595955">
    <property type="component" value="Unassembled WGS sequence"/>
</dbReference>
<feature type="transmembrane region" description="Helical" evidence="2">
    <location>
        <begin position="303"/>
        <end position="325"/>
    </location>
</feature>
<keyword evidence="3" id="KW-0732">Signal</keyword>
<keyword evidence="2" id="KW-0812">Transmembrane</keyword>